<feature type="domain" description="Tetrapyrrole methylase" evidence="7">
    <location>
        <begin position="2"/>
        <end position="210"/>
    </location>
</feature>
<organism evidence="9 10">
    <name type="scientific">Aureispira anguillae</name>
    <dbReference type="NCBI Taxonomy" id="2864201"/>
    <lineage>
        <taxon>Bacteria</taxon>
        <taxon>Pseudomonadati</taxon>
        <taxon>Bacteroidota</taxon>
        <taxon>Saprospiria</taxon>
        <taxon>Saprospirales</taxon>
        <taxon>Saprospiraceae</taxon>
        <taxon>Aureispira</taxon>
    </lineage>
</organism>
<keyword evidence="10" id="KW-1185">Reference proteome</keyword>
<dbReference type="GO" id="GO:0016993">
    <property type="term" value="F:precorrin-8X methylmutase activity"/>
    <property type="evidence" value="ECO:0007669"/>
    <property type="project" value="InterPro"/>
</dbReference>
<dbReference type="Proteomes" id="UP001060919">
    <property type="component" value="Chromosome"/>
</dbReference>
<dbReference type="InterPro" id="IPR014776">
    <property type="entry name" value="4pyrrole_Mease_sub2"/>
</dbReference>
<proteinExistence type="predicted"/>
<keyword evidence="5" id="KW-0949">S-adenosyl-L-methionine</keyword>
<dbReference type="InterPro" id="IPR006363">
    <property type="entry name" value="Cbl_synth_CobJ/CibH_dom"/>
</dbReference>
<gene>
    <name evidence="9" type="ORF">AsAng_0019150</name>
</gene>
<evidence type="ECO:0000256" key="6">
    <source>
        <dbReference type="ARBA" id="ARBA00023235"/>
    </source>
</evidence>
<evidence type="ECO:0000256" key="5">
    <source>
        <dbReference type="ARBA" id="ARBA00022691"/>
    </source>
</evidence>
<protein>
    <submittedName>
        <fullName evidence="9">Precorrin-3B C(17)-methyltransferase</fullName>
    </submittedName>
</protein>
<evidence type="ECO:0000256" key="3">
    <source>
        <dbReference type="ARBA" id="ARBA00022603"/>
    </source>
</evidence>
<dbReference type="AlphaFoldDB" id="A0A915YDP5"/>
<dbReference type="InterPro" id="IPR000878">
    <property type="entry name" value="4pyrrol_Mease"/>
</dbReference>
<evidence type="ECO:0000313" key="9">
    <source>
        <dbReference type="EMBL" id="BDS11204.1"/>
    </source>
</evidence>
<dbReference type="PANTHER" id="PTHR47036:SF1">
    <property type="entry name" value="COBALT-FACTOR III C(17)-METHYLTRANSFERASE-RELATED"/>
    <property type="match status" value="1"/>
</dbReference>
<dbReference type="RefSeq" id="WP_264792407.1">
    <property type="nucleotide sequence ID" value="NZ_AP026867.1"/>
</dbReference>
<dbReference type="Gene3D" id="3.40.50.10230">
    <property type="entry name" value="Cobalamin biosynthesis CobH/CbiC, precorrin-8X methylmutase"/>
    <property type="match status" value="1"/>
</dbReference>
<dbReference type="EMBL" id="AP026867">
    <property type="protein sequence ID" value="BDS11204.1"/>
    <property type="molecule type" value="Genomic_DNA"/>
</dbReference>
<dbReference type="PANTHER" id="PTHR47036">
    <property type="entry name" value="COBALT-FACTOR III C(17)-METHYLTRANSFERASE-RELATED"/>
    <property type="match status" value="1"/>
</dbReference>
<comment type="pathway">
    <text evidence="1">Cofactor biosynthesis; adenosylcobalamin biosynthesis.</text>
</comment>
<dbReference type="Gene3D" id="3.30.950.10">
    <property type="entry name" value="Methyltransferase, Cobalt-precorrin-4 Transmethylase, Domain 2"/>
    <property type="match status" value="1"/>
</dbReference>
<keyword evidence="6" id="KW-0413">Isomerase</keyword>
<dbReference type="CDD" id="cd11646">
    <property type="entry name" value="Precorrin_3B_C17_MT"/>
    <property type="match status" value="1"/>
</dbReference>
<keyword evidence="3" id="KW-0489">Methyltransferase</keyword>
<dbReference type="Gene3D" id="3.40.1010.10">
    <property type="entry name" value="Cobalt-precorrin-4 Transmethylase, Domain 1"/>
    <property type="match status" value="1"/>
</dbReference>
<evidence type="ECO:0000256" key="4">
    <source>
        <dbReference type="ARBA" id="ARBA00022679"/>
    </source>
</evidence>
<name>A0A915YDP5_9BACT</name>
<sequence length="456" mass="49833">MKITVAGLGPGGLDYLLPIVKKALGAADVIIGYTYYFQFAAPFAAEKAEFIGMPLGKEEARAAAAIEKALMGQNVVVIGSGDASIYSMAAIVYEMVAQQNLEQIELETLPGVSAFLAAGSKLGAPLGHDFCCISLSDLMTPWNVIEKRIKAAAAGDFVTSFYNPRSKKRHWQLTCCKNIFLEERAADTPVAIVRQVTRPEESIELTTLGAFDPDTVDMFCLVMFGNSQTFQFKNNLVTPRGYLNRKPKTGKEIQQESFRIVTSHIQHLPKTLAEKWAITRLIHTTGILEDHQYFKGSEQAIEKWHDYLVKGGVIVTDVTMVKAGITKAFSKKYANEIHCYLNEEATLALAAKENLTRSQAGIRIAIEKHPNALFVIGNAPTALIELTEQLKENETFKPVGIVGTPVGFVNVIESKEQLVQAKGTNWVTVEGNRGGSNVAAAIVNAAFTLEDATEFL</sequence>
<dbReference type="InterPro" id="IPR035996">
    <property type="entry name" value="4pyrrol_Methylase_sf"/>
</dbReference>
<evidence type="ECO:0000259" key="7">
    <source>
        <dbReference type="Pfam" id="PF00590"/>
    </source>
</evidence>
<dbReference type="SUPFAM" id="SSF53790">
    <property type="entry name" value="Tetrapyrrole methylase"/>
    <property type="match status" value="1"/>
</dbReference>
<evidence type="ECO:0000313" key="10">
    <source>
        <dbReference type="Proteomes" id="UP001060919"/>
    </source>
</evidence>
<feature type="domain" description="Cobalamin biosynthesis precorrin-8X methylmutase CobH/CbiC" evidence="8">
    <location>
        <begin position="252"/>
        <end position="447"/>
    </location>
</feature>
<evidence type="ECO:0000259" key="8">
    <source>
        <dbReference type="Pfam" id="PF02570"/>
    </source>
</evidence>
<dbReference type="SUPFAM" id="SSF63965">
    <property type="entry name" value="Precorrin-8X methylmutase CbiC/CobH"/>
    <property type="match status" value="1"/>
</dbReference>
<evidence type="ECO:0000256" key="2">
    <source>
        <dbReference type="ARBA" id="ARBA00022573"/>
    </source>
</evidence>
<reference evidence="9" key="1">
    <citation type="submission" date="2022-09" db="EMBL/GenBank/DDBJ databases">
        <title>Aureispira anguillicida sp. nov., isolated from Leptocephalus of Japanese eel Anguilla japonica.</title>
        <authorList>
            <person name="Yuasa K."/>
            <person name="Mekata T."/>
            <person name="Ikunari K."/>
        </authorList>
    </citation>
    <scope>NUCLEOTIDE SEQUENCE</scope>
    <source>
        <strain evidence="9">EL160426</strain>
    </source>
</reference>
<dbReference type="Pfam" id="PF02570">
    <property type="entry name" value="CbiC"/>
    <property type="match status" value="1"/>
</dbReference>
<dbReference type="GO" id="GO:0032259">
    <property type="term" value="P:methylation"/>
    <property type="evidence" value="ECO:0007669"/>
    <property type="project" value="UniProtKB-KW"/>
</dbReference>
<dbReference type="InterPro" id="IPR036588">
    <property type="entry name" value="CobH/CbiC_sf"/>
</dbReference>
<dbReference type="GO" id="GO:0009236">
    <property type="term" value="P:cobalamin biosynthetic process"/>
    <property type="evidence" value="ECO:0007669"/>
    <property type="project" value="UniProtKB-KW"/>
</dbReference>
<dbReference type="InterPro" id="IPR051810">
    <property type="entry name" value="Precorrin_MeTrfase"/>
</dbReference>
<dbReference type="Pfam" id="PF00590">
    <property type="entry name" value="TP_methylase"/>
    <property type="match status" value="1"/>
</dbReference>
<dbReference type="KEGG" id="aup:AsAng_0019150"/>
<dbReference type="NCBIfam" id="TIGR01466">
    <property type="entry name" value="cobJ_cbiH"/>
    <property type="match status" value="1"/>
</dbReference>
<keyword evidence="2" id="KW-0169">Cobalamin biosynthesis</keyword>
<keyword evidence="4" id="KW-0808">Transferase</keyword>
<dbReference type="InterPro" id="IPR014777">
    <property type="entry name" value="4pyrrole_Mease_sub1"/>
</dbReference>
<dbReference type="GO" id="GO:0008168">
    <property type="term" value="F:methyltransferase activity"/>
    <property type="evidence" value="ECO:0007669"/>
    <property type="project" value="UniProtKB-KW"/>
</dbReference>
<dbReference type="InterPro" id="IPR003722">
    <property type="entry name" value="Cbl_synth_CobH/CbiC"/>
</dbReference>
<accession>A0A915YDP5</accession>
<evidence type="ECO:0000256" key="1">
    <source>
        <dbReference type="ARBA" id="ARBA00004953"/>
    </source>
</evidence>